<dbReference type="GO" id="GO:0046872">
    <property type="term" value="F:metal ion binding"/>
    <property type="evidence" value="ECO:0007669"/>
    <property type="project" value="UniProtKB-UniRule"/>
</dbReference>
<feature type="signal peptide" evidence="12">
    <location>
        <begin position="1"/>
        <end position="18"/>
    </location>
</feature>
<evidence type="ECO:0000256" key="7">
    <source>
        <dbReference type="ARBA" id="ARBA00022801"/>
    </source>
</evidence>
<feature type="binding site" evidence="11">
    <location>
        <position position="555"/>
    </location>
    <ligand>
        <name>Ca(2+)</name>
        <dbReference type="ChEBI" id="CHEBI:29108"/>
    </ligand>
</feature>
<keyword evidence="12" id="KW-0732">Signal</keyword>
<keyword evidence="5 11" id="KW-0645">Protease</keyword>
<feature type="chain" id="PRO_5041978800" description="tripeptidyl-peptidase II" evidence="12">
    <location>
        <begin position="19"/>
        <end position="584"/>
    </location>
</feature>
<evidence type="ECO:0000256" key="1">
    <source>
        <dbReference type="ARBA" id="ARBA00001910"/>
    </source>
</evidence>
<name>A0AAD7FI74_9AGAR</name>
<keyword evidence="9 11" id="KW-0106">Calcium</keyword>
<evidence type="ECO:0000256" key="6">
    <source>
        <dbReference type="ARBA" id="ARBA00022723"/>
    </source>
</evidence>
<comment type="catalytic activity">
    <reaction evidence="1">
        <text>Release of an N-terminal tripeptide from a polypeptide.</text>
        <dbReference type="EC" id="3.4.14.10"/>
    </reaction>
</comment>
<evidence type="ECO:0000256" key="2">
    <source>
        <dbReference type="ARBA" id="ARBA00002451"/>
    </source>
</evidence>
<keyword evidence="6 11" id="KW-0479">Metal-binding</keyword>
<dbReference type="InterPro" id="IPR050819">
    <property type="entry name" value="Tripeptidyl-peptidase_I"/>
</dbReference>
<comment type="caution">
    <text evidence="14">The sequence shown here is derived from an EMBL/GenBank/DDBJ whole genome shotgun (WGS) entry which is preliminary data.</text>
</comment>
<feature type="active site" description="Charge relay system" evidence="11">
    <location>
        <position position="293"/>
    </location>
</feature>
<evidence type="ECO:0000259" key="13">
    <source>
        <dbReference type="PROSITE" id="PS51695"/>
    </source>
</evidence>
<organism evidence="14 15">
    <name type="scientific">Roridomyces roridus</name>
    <dbReference type="NCBI Taxonomy" id="1738132"/>
    <lineage>
        <taxon>Eukaryota</taxon>
        <taxon>Fungi</taxon>
        <taxon>Dikarya</taxon>
        <taxon>Basidiomycota</taxon>
        <taxon>Agaricomycotina</taxon>
        <taxon>Agaricomycetes</taxon>
        <taxon>Agaricomycetidae</taxon>
        <taxon>Agaricales</taxon>
        <taxon>Marasmiineae</taxon>
        <taxon>Mycenaceae</taxon>
        <taxon>Roridomyces</taxon>
    </lineage>
</organism>
<dbReference type="SUPFAM" id="SSF52743">
    <property type="entry name" value="Subtilisin-like"/>
    <property type="match status" value="1"/>
</dbReference>
<evidence type="ECO:0000313" key="14">
    <source>
        <dbReference type="EMBL" id="KAJ7621389.1"/>
    </source>
</evidence>
<dbReference type="GO" id="GO:0006508">
    <property type="term" value="P:proteolysis"/>
    <property type="evidence" value="ECO:0007669"/>
    <property type="project" value="UniProtKB-KW"/>
</dbReference>
<keyword evidence="10" id="KW-0865">Zymogen</keyword>
<dbReference type="Proteomes" id="UP001221142">
    <property type="component" value="Unassembled WGS sequence"/>
</dbReference>
<dbReference type="GO" id="GO:0005576">
    <property type="term" value="C:extracellular region"/>
    <property type="evidence" value="ECO:0007669"/>
    <property type="project" value="UniProtKB-SubCell"/>
</dbReference>
<evidence type="ECO:0000256" key="11">
    <source>
        <dbReference type="PROSITE-ProRule" id="PRU01032"/>
    </source>
</evidence>
<dbReference type="InterPro" id="IPR000209">
    <property type="entry name" value="Peptidase_S8/S53_dom"/>
</dbReference>
<dbReference type="EC" id="3.4.14.10" evidence="4"/>
<keyword evidence="15" id="KW-1185">Reference proteome</keyword>
<evidence type="ECO:0000256" key="10">
    <source>
        <dbReference type="ARBA" id="ARBA00023145"/>
    </source>
</evidence>
<evidence type="ECO:0000256" key="9">
    <source>
        <dbReference type="ARBA" id="ARBA00022837"/>
    </source>
</evidence>
<feature type="binding site" evidence="11">
    <location>
        <position position="533"/>
    </location>
    <ligand>
        <name>Ca(2+)</name>
        <dbReference type="ChEBI" id="CHEBI:29108"/>
    </ligand>
</feature>
<dbReference type="Gene3D" id="3.40.50.200">
    <property type="entry name" value="Peptidase S8/S53 domain"/>
    <property type="match status" value="1"/>
</dbReference>
<reference evidence="14" key="1">
    <citation type="submission" date="2023-03" db="EMBL/GenBank/DDBJ databases">
        <title>Massive genome expansion in bonnet fungi (Mycena s.s.) driven by repeated elements and novel gene families across ecological guilds.</title>
        <authorList>
            <consortium name="Lawrence Berkeley National Laboratory"/>
            <person name="Harder C.B."/>
            <person name="Miyauchi S."/>
            <person name="Viragh M."/>
            <person name="Kuo A."/>
            <person name="Thoen E."/>
            <person name="Andreopoulos B."/>
            <person name="Lu D."/>
            <person name="Skrede I."/>
            <person name="Drula E."/>
            <person name="Henrissat B."/>
            <person name="Morin E."/>
            <person name="Kohler A."/>
            <person name="Barry K."/>
            <person name="LaButti K."/>
            <person name="Morin E."/>
            <person name="Salamov A."/>
            <person name="Lipzen A."/>
            <person name="Mereny Z."/>
            <person name="Hegedus B."/>
            <person name="Baldrian P."/>
            <person name="Stursova M."/>
            <person name="Weitz H."/>
            <person name="Taylor A."/>
            <person name="Grigoriev I.V."/>
            <person name="Nagy L.G."/>
            <person name="Martin F."/>
            <person name="Kauserud H."/>
        </authorList>
    </citation>
    <scope>NUCLEOTIDE SEQUENCE</scope>
    <source>
        <strain evidence="14">9284</strain>
    </source>
</reference>
<dbReference type="InterPro" id="IPR015366">
    <property type="entry name" value="S53_propep"/>
</dbReference>
<evidence type="ECO:0000256" key="3">
    <source>
        <dbReference type="ARBA" id="ARBA00004239"/>
    </source>
</evidence>
<keyword evidence="8 11" id="KW-0720">Serine protease</keyword>
<dbReference type="PROSITE" id="PS51695">
    <property type="entry name" value="SEDOLISIN"/>
    <property type="match status" value="1"/>
</dbReference>
<comment type="cofactor">
    <cofactor evidence="11">
        <name>Ca(2+)</name>
        <dbReference type="ChEBI" id="CHEBI:29108"/>
    </cofactor>
    <text evidence="11">Binds 1 Ca(2+) ion per subunit.</text>
</comment>
<dbReference type="Pfam" id="PF09286">
    <property type="entry name" value="Pro-kuma_activ"/>
    <property type="match status" value="1"/>
</dbReference>
<dbReference type="SMART" id="SM00944">
    <property type="entry name" value="Pro-kuma_activ"/>
    <property type="match status" value="1"/>
</dbReference>
<feature type="binding site" evidence="11">
    <location>
        <position position="557"/>
    </location>
    <ligand>
        <name>Ca(2+)</name>
        <dbReference type="ChEBI" id="CHEBI:29108"/>
    </ligand>
</feature>
<dbReference type="SUPFAM" id="SSF54897">
    <property type="entry name" value="Protease propeptides/inhibitors"/>
    <property type="match status" value="1"/>
</dbReference>
<dbReference type="InterPro" id="IPR030400">
    <property type="entry name" value="Sedolisin_dom"/>
</dbReference>
<keyword evidence="7 11" id="KW-0378">Hydrolase</keyword>
<dbReference type="PANTHER" id="PTHR14218">
    <property type="entry name" value="PROTEASE S8 TRIPEPTIDYL PEPTIDASE I CLN2"/>
    <property type="match status" value="1"/>
</dbReference>
<dbReference type="EMBL" id="JARKIF010000016">
    <property type="protein sequence ID" value="KAJ7621389.1"/>
    <property type="molecule type" value="Genomic_DNA"/>
</dbReference>
<dbReference type="PANTHER" id="PTHR14218:SF15">
    <property type="entry name" value="TRIPEPTIDYL-PEPTIDASE 1"/>
    <property type="match status" value="1"/>
</dbReference>
<evidence type="ECO:0000256" key="8">
    <source>
        <dbReference type="ARBA" id="ARBA00022825"/>
    </source>
</evidence>
<proteinExistence type="predicted"/>
<dbReference type="InterPro" id="IPR036852">
    <property type="entry name" value="Peptidase_S8/S53_dom_sf"/>
</dbReference>
<feature type="active site" description="Charge relay system" evidence="11">
    <location>
        <position position="289"/>
    </location>
</feature>
<dbReference type="GO" id="GO:0008240">
    <property type="term" value="F:tripeptidyl-peptidase activity"/>
    <property type="evidence" value="ECO:0007669"/>
    <property type="project" value="UniProtKB-EC"/>
</dbReference>
<dbReference type="PROSITE" id="PS00138">
    <property type="entry name" value="SUBTILASE_SER"/>
    <property type="match status" value="1"/>
</dbReference>
<sequence length="584" mass="62254">MSAWKLAHILTFILSVSAGSLLHTRSAAPEGFIDEGVAPSNDNITLRFALAGRNASGLRDTLITISTPGSPSFRKWLSKDEVKSFVEPSSQTLAAFDTFAAAHGLAATPESRSVHGDWVSLSMPVSQANALFAAQFKRFSHRDLTQPITRTLSMSLPAQLVGHVEAIHPSTFFYTPRSVPAEQKNAGGAQFYKRNTTSTPQSCNTIDPAGAMNPACLQALYGIPLTPIVSHHHNRILLPALQGRVPSPGSLESFLTQFRPDIAPNTTFNLIKLDNPSFNATGQDGIVAEADLDVEYTIGLATGVPVDLLSIGGNDTDIADPFLDMISFIEGLDDPPSVVSMSSGLDEADVGFILAQKICDGYARLGARGISVLFAAGDGGVRGPHDNITQCGDNTFIPVFPASCPWVTSVGGTQGVGPEIAANLTGGSFSNFFLQPKYQQSAVKHFLSTGIPKDFPGRFNVSGRGYPDVATQAWNLQIFSQGHAVRDAGTSFAAPIFAAIIALINDRLLYAGEPRLGFLNPWLYEHRNAFTDIKAGRNTGLVCPATSIAFEAIQGWDALTGMGTPKFSKLLHAAFAQSSFVRVC</sequence>
<evidence type="ECO:0000256" key="5">
    <source>
        <dbReference type="ARBA" id="ARBA00022670"/>
    </source>
</evidence>
<gene>
    <name evidence="14" type="ORF">FB45DRAFT_839275</name>
</gene>
<feature type="domain" description="Peptidase S53" evidence="13">
    <location>
        <begin position="211"/>
        <end position="577"/>
    </location>
</feature>
<accession>A0AAD7FI74</accession>
<dbReference type="CDD" id="cd11377">
    <property type="entry name" value="Pro-peptidase_S53"/>
    <property type="match status" value="1"/>
</dbReference>
<protein>
    <recommendedName>
        <fullName evidence="4">tripeptidyl-peptidase II</fullName>
        <ecNumber evidence="4">3.4.14.10</ecNumber>
    </recommendedName>
</protein>
<comment type="function">
    <text evidence="2">Secreted tripeptidyl-peptidase which degrades proteins at acidic pHs and is involved in virulence.</text>
</comment>
<dbReference type="AlphaFoldDB" id="A0AAD7FI74"/>
<dbReference type="Pfam" id="PF00082">
    <property type="entry name" value="Peptidase_S8"/>
    <property type="match status" value="1"/>
</dbReference>
<evidence type="ECO:0000256" key="12">
    <source>
        <dbReference type="SAM" id="SignalP"/>
    </source>
</evidence>
<feature type="binding site" evidence="11">
    <location>
        <position position="532"/>
    </location>
    <ligand>
        <name>Ca(2+)</name>
        <dbReference type="ChEBI" id="CHEBI:29108"/>
    </ligand>
</feature>
<feature type="active site" description="Charge relay system" evidence="11">
    <location>
        <position position="491"/>
    </location>
</feature>
<dbReference type="CDD" id="cd04056">
    <property type="entry name" value="Peptidases_S53"/>
    <property type="match status" value="1"/>
</dbReference>
<dbReference type="GO" id="GO:0004252">
    <property type="term" value="F:serine-type endopeptidase activity"/>
    <property type="evidence" value="ECO:0007669"/>
    <property type="project" value="UniProtKB-UniRule"/>
</dbReference>
<evidence type="ECO:0000256" key="4">
    <source>
        <dbReference type="ARBA" id="ARBA00012462"/>
    </source>
</evidence>
<dbReference type="InterPro" id="IPR023828">
    <property type="entry name" value="Peptidase_S8_Ser-AS"/>
</dbReference>
<comment type="subcellular location">
    <subcellularLocation>
        <location evidence="3">Secreted</location>
        <location evidence="3">Extracellular space</location>
    </subcellularLocation>
</comment>
<evidence type="ECO:0000313" key="15">
    <source>
        <dbReference type="Proteomes" id="UP001221142"/>
    </source>
</evidence>